<comment type="caution">
    <text evidence="2">The sequence shown here is derived from an EMBL/GenBank/DDBJ whole genome shotgun (WGS) entry which is preliminary data.</text>
</comment>
<dbReference type="Gene3D" id="1.10.2080.10">
    <property type="entry name" value="Insect odorant-binding protein A10/Ejaculatory bulb-specific protein 3"/>
    <property type="match status" value="1"/>
</dbReference>
<sequence length="129" mass="15526">MKYFKLILFFFMICATSINAEVTYTNKYDKIDIDALIKNERLLKHYVNCLLDREKCRPDGEELKRFLPEALETECAKCTDAQKIGSRRIITHLIKNKREWWNELEKKYDPKKLYITRYAKELEKQGIKL</sequence>
<reference evidence="2 3" key="1">
    <citation type="submission" date="2023-03" db="EMBL/GenBank/DDBJ databases">
        <title>Genome insight into feeding habits of ladybird beetles.</title>
        <authorList>
            <person name="Li H.-S."/>
            <person name="Huang Y.-H."/>
            <person name="Pang H."/>
        </authorList>
    </citation>
    <scope>NUCLEOTIDE SEQUENCE [LARGE SCALE GENOMIC DNA]</scope>
    <source>
        <strain evidence="2">SYSU_2023b</strain>
        <tissue evidence="2">Whole body</tissue>
    </source>
</reference>
<dbReference type="Pfam" id="PF03392">
    <property type="entry name" value="OS-D"/>
    <property type="match status" value="1"/>
</dbReference>
<dbReference type="InterPro" id="IPR036682">
    <property type="entry name" value="OS_D_A10/PebIII_sf"/>
</dbReference>
<evidence type="ECO:0000256" key="1">
    <source>
        <dbReference type="SAM" id="SignalP"/>
    </source>
</evidence>
<evidence type="ECO:0000313" key="3">
    <source>
        <dbReference type="Proteomes" id="UP001431783"/>
    </source>
</evidence>
<feature type="signal peptide" evidence="1">
    <location>
        <begin position="1"/>
        <end position="20"/>
    </location>
</feature>
<evidence type="ECO:0008006" key="4">
    <source>
        <dbReference type="Google" id="ProtNLM"/>
    </source>
</evidence>
<dbReference type="Proteomes" id="UP001431783">
    <property type="component" value="Unassembled WGS sequence"/>
</dbReference>
<dbReference type="AlphaFoldDB" id="A0AAW1VBY2"/>
<evidence type="ECO:0000313" key="2">
    <source>
        <dbReference type="EMBL" id="KAK9892195.1"/>
    </source>
</evidence>
<gene>
    <name evidence="2" type="ORF">WA026_019000</name>
</gene>
<dbReference type="PANTHER" id="PTHR11257:SF12">
    <property type="entry name" value="EJACULATORY BULB-SPECIFIC PROTEIN 3-RELATED"/>
    <property type="match status" value="1"/>
</dbReference>
<keyword evidence="1" id="KW-0732">Signal</keyword>
<dbReference type="PANTHER" id="PTHR11257">
    <property type="entry name" value="CHEMOSENSORY PROTEIN-RELATED"/>
    <property type="match status" value="1"/>
</dbReference>
<proteinExistence type="predicted"/>
<name>A0AAW1VBY2_9CUCU</name>
<dbReference type="SUPFAM" id="SSF100910">
    <property type="entry name" value="Chemosensory protein Csp2"/>
    <property type="match status" value="1"/>
</dbReference>
<protein>
    <recommendedName>
        <fullName evidence="4">Chemosensory protein</fullName>
    </recommendedName>
</protein>
<dbReference type="EMBL" id="JARQZJ010000133">
    <property type="protein sequence ID" value="KAK9892195.1"/>
    <property type="molecule type" value="Genomic_DNA"/>
</dbReference>
<accession>A0AAW1VBY2</accession>
<dbReference type="InterPro" id="IPR005055">
    <property type="entry name" value="A10/PebIII"/>
</dbReference>
<organism evidence="2 3">
    <name type="scientific">Henosepilachna vigintioctopunctata</name>
    <dbReference type="NCBI Taxonomy" id="420089"/>
    <lineage>
        <taxon>Eukaryota</taxon>
        <taxon>Metazoa</taxon>
        <taxon>Ecdysozoa</taxon>
        <taxon>Arthropoda</taxon>
        <taxon>Hexapoda</taxon>
        <taxon>Insecta</taxon>
        <taxon>Pterygota</taxon>
        <taxon>Neoptera</taxon>
        <taxon>Endopterygota</taxon>
        <taxon>Coleoptera</taxon>
        <taxon>Polyphaga</taxon>
        <taxon>Cucujiformia</taxon>
        <taxon>Coccinelloidea</taxon>
        <taxon>Coccinellidae</taxon>
        <taxon>Epilachninae</taxon>
        <taxon>Epilachnini</taxon>
        <taxon>Henosepilachna</taxon>
    </lineage>
</organism>
<keyword evidence="3" id="KW-1185">Reference proteome</keyword>
<feature type="chain" id="PRO_5044025016" description="Chemosensory protein" evidence="1">
    <location>
        <begin position="21"/>
        <end position="129"/>
    </location>
</feature>